<organism evidence="4 5">
    <name type="scientific">Thamnophis sirtalis</name>
    <dbReference type="NCBI Taxonomy" id="35019"/>
    <lineage>
        <taxon>Eukaryota</taxon>
        <taxon>Metazoa</taxon>
        <taxon>Chordata</taxon>
        <taxon>Craniata</taxon>
        <taxon>Vertebrata</taxon>
        <taxon>Euteleostomi</taxon>
        <taxon>Lepidosauria</taxon>
        <taxon>Squamata</taxon>
        <taxon>Bifurcata</taxon>
        <taxon>Unidentata</taxon>
        <taxon>Episquamata</taxon>
        <taxon>Toxicofera</taxon>
        <taxon>Serpentes</taxon>
        <taxon>Colubroidea</taxon>
        <taxon>Colubridae</taxon>
        <taxon>Natricinae</taxon>
        <taxon>Thamnophis</taxon>
    </lineage>
</organism>
<dbReference type="OrthoDB" id="9024956at2759"/>
<evidence type="ECO:0000313" key="5">
    <source>
        <dbReference type="RefSeq" id="XP_013916323.1"/>
    </source>
</evidence>
<dbReference type="SUPFAM" id="SSF49265">
    <property type="entry name" value="Fibronectin type III"/>
    <property type="match status" value="16"/>
</dbReference>
<dbReference type="FunFam" id="2.60.40.10:FF:001168">
    <property type="entry name" value="Usherin"/>
    <property type="match status" value="1"/>
</dbReference>
<protein>
    <submittedName>
        <fullName evidence="5">Usherin-like</fullName>
    </submittedName>
</protein>
<dbReference type="SMART" id="SM00060">
    <property type="entry name" value="FN3"/>
    <property type="match status" value="24"/>
</dbReference>
<dbReference type="FunFam" id="2.60.40.10:FF:000819">
    <property type="entry name" value="Usherin"/>
    <property type="match status" value="1"/>
</dbReference>
<dbReference type="PANTHER" id="PTHR46957">
    <property type="entry name" value="CYTOKINE RECEPTOR"/>
    <property type="match status" value="1"/>
</dbReference>
<dbReference type="InterPro" id="IPR036116">
    <property type="entry name" value="FN3_sf"/>
</dbReference>
<feature type="domain" description="Fibronectin type-III" evidence="3">
    <location>
        <begin position="2558"/>
        <end position="2648"/>
    </location>
</feature>
<dbReference type="Gene3D" id="3.40.50.2300">
    <property type="match status" value="1"/>
</dbReference>
<dbReference type="InterPro" id="IPR028082">
    <property type="entry name" value="Peripla_BP_I"/>
</dbReference>
<feature type="domain" description="Fibronectin type-III" evidence="3">
    <location>
        <begin position="281"/>
        <end position="375"/>
    </location>
</feature>
<dbReference type="Proteomes" id="UP000504617">
    <property type="component" value="Unplaced"/>
</dbReference>
<dbReference type="InterPro" id="IPR013783">
    <property type="entry name" value="Ig-like_fold"/>
</dbReference>
<dbReference type="FunFam" id="2.60.40.10:FF:001037">
    <property type="entry name" value="Usherin"/>
    <property type="match status" value="1"/>
</dbReference>
<evidence type="ECO:0000259" key="3">
    <source>
        <dbReference type="PROSITE" id="PS50853"/>
    </source>
</evidence>
<feature type="domain" description="Fibronectin type-III" evidence="3">
    <location>
        <begin position="771"/>
        <end position="865"/>
    </location>
</feature>
<gene>
    <name evidence="5" type="primary">LOC106544549</name>
</gene>
<feature type="domain" description="Fibronectin type-III" evidence="3">
    <location>
        <begin position="1600"/>
        <end position="1688"/>
    </location>
</feature>
<feature type="domain" description="Fibronectin type-III" evidence="3">
    <location>
        <begin position="1415"/>
        <end position="1505"/>
    </location>
</feature>
<dbReference type="CDD" id="cd00063">
    <property type="entry name" value="FN3"/>
    <property type="match status" value="19"/>
</dbReference>
<feature type="domain" description="Fibronectin type-III" evidence="3">
    <location>
        <begin position="664"/>
        <end position="767"/>
    </location>
</feature>
<feature type="domain" description="Fibronectin type-III" evidence="3">
    <location>
        <begin position="2354"/>
        <end position="2456"/>
    </location>
</feature>
<keyword evidence="2" id="KW-0812">Transmembrane</keyword>
<dbReference type="FunFam" id="2.60.40.10:FF:000991">
    <property type="entry name" value="Usherin"/>
    <property type="match status" value="1"/>
</dbReference>
<keyword evidence="2" id="KW-1133">Transmembrane helix</keyword>
<dbReference type="FunFam" id="2.60.40.10:FF:001227">
    <property type="entry name" value="Usherin"/>
    <property type="match status" value="1"/>
</dbReference>
<feature type="domain" description="Fibronectin type-III" evidence="3">
    <location>
        <begin position="1980"/>
        <end position="2087"/>
    </location>
</feature>
<feature type="compositionally biased region" description="Polar residues" evidence="1">
    <location>
        <begin position="1772"/>
        <end position="1784"/>
    </location>
</feature>
<dbReference type="RefSeq" id="XP_013916323.1">
    <property type="nucleotide sequence ID" value="XM_014060848.1"/>
</dbReference>
<dbReference type="FunFam" id="2.60.40.10:FF:001161">
    <property type="entry name" value="Usherin"/>
    <property type="match status" value="1"/>
</dbReference>
<dbReference type="PROSITE" id="PS50853">
    <property type="entry name" value="FN3"/>
    <property type="match status" value="23"/>
</dbReference>
<feature type="domain" description="Fibronectin type-III" evidence="3">
    <location>
        <begin position="567"/>
        <end position="663"/>
    </location>
</feature>
<feature type="domain" description="Fibronectin type-III" evidence="3">
    <location>
        <begin position="1689"/>
        <end position="1786"/>
    </location>
</feature>
<keyword evidence="2" id="KW-0472">Membrane</keyword>
<dbReference type="FunFam" id="2.60.40.10:FF:001030">
    <property type="entry name" value="Usherin"/>
    <property type="match status" value="1"/>
</dbReference>
<dbReference type="KEGG" id="tsr:106544549"/>
<dbReference type="GeneID" id="106544549"/>
<feature type="transmembrane region" description="Helical" evidence="2">
    <location>
        <begin position="2865"/>
        <end position="2887"/>
    </location>
</feature>
<dbReference type="FunFam" id="2.60.40.10:FF:001176">
    <property type="entry name" value="Usherin"/>
    <property type="match status" value="1"/>
</dbReference>
<feature type="region of interest" description="Disordered" evidence="1">
    <location>
        <begin position="1772"/>
        <end position="1791"/>
    </location>
</feature>
<dbReference type="SUPFAM" id="SSF53822">
    <property type="entry name" value="Periplasmic binding protein-like I"/>
    <property type="match status" value="1"/>
</dbReference>
<proteinExistence type="predicted"/>
<feature type="domain" description="Fibronectin type-III" evidence="3">
    <location>
        <begin position="1324"/>
        <end position="1412"/>
    </location>
</feature>
<feature type="domain" description="Fibronectin type-III" evidence="3">
    <location>
        <begin position="2269"/>
        <end position="2353"/>
    </location>
</feature>
<feature type="domain" description="Fibronectin type-III" evidence="3">
    <location>
        <begin position="2650"/>
        <end position="2754"/>
    </location>
</feature>
<dbReference type="FunFam" id="2.60.40.10:FF:001285">
    <property type="entry name" value="Usherin"/>
    <property type="match status" value="1"/>
</dbReference>
<feature type="domain" description="Fibronectin type-III" evidence="3">
    <location>
        <begin position="173"/>
        <end position="280"/>
    </location>
</feature>
<keyword evidence="4" id="KW-1185">Reference proteome</keyword>
<feature type="domain" description="Fibronectin type-III" evidence="3">
    <location>
        <begin position="379"/>
        <end position="466"/>
    </location>
</feature>
<feature type="domain" description="Fibronectin type-III" evidence="3">
    <location>
        <begin position="1507"/>
        <end position="1597"/>
    </location>
</feature>
<dbReference type="Pfam" id="PF00041">
    <property type="entry name" value="fn3"/>
    <property type="match status" value="12"/>
</dbReference>
<feature type="domain" description="Fibronectin type-III" evidence="3">
    <location>
        <begin position="467"/>
        <end position="566"/>
    </location>
</feature>
<dbReference type="FunFam" id="2.60.40.10:FF:001100">
    <property type="entry name" value="Usherin"/>
    <property type="match status" value="1"/>
</dbReference>
<dbReference type="Gene3D" id="2.60.40.10">
    <property type="entry name" value="Immunoglobulins"/>
    <property type="match status" value="24"/>
</dbReference>
<feature type="domain" description="Fibronectin type-III" evidence="3">
    <location>
        <begin position="1891"/>
        <end position="1978"/>
    </location>
</feature>
<dbReference type="FunFam" id="2.60.40.10:FF:001716">
    <property type="entry name" value="Usherin"/>
    <property type="match status" value="1"/>
</dbReference>
<feature type="domain" description="Fibronectin type-III" evidence="3">
    <location>
        <begin position="2181"/>
        <end position="2268"/>
    </location>
</feature>
<evidence type="ECO:0000313" key="4">
    <source>
        <dbReference type="Proteomes" id="UP000504617"/>
    </source>
</evidence>
<name>A0A6I9Y082_9SAUR</name>
<dbReference type="FunFam" id="2.60.40.10:FF:001379">
    <property type="entry name" value="Usherin"/>
    <property type="match status" value="1"/>
</dbReference>
<feature type="domain" description="Fibronectin type-III" evidence="3">
    <location>
        <begin position="2458"/>
        <end position="2557"/>
    </location>
</feature>
<feature type="domain" description="Fibronectin type-III" evidence="3">
    <location>
        <begin position="866"/>
        <end position="951"/>
    </location>
</feature>
<dbReference type="FunFam" id="2.60.40.10:FF:002683">
    <property type="entry name" value="Predicted protein"/>
    <property type="match status" value="1"/>
</dbReference>
<dbReference type="FunFam" id="2.60.40.10:FF:001211">
    <property type="entry name" value="Usherin"/>
    <property type="match status" value="1"/>
</dbReference>
<dbReference type="InterPro" id="IPR003961">
    <property type="entry name" value="FN3_dom"/>
</dbReference>
<feature type="domain" description="Fibronectin type-III" evidence="3">
    <location>
        <begin position="1787"/>
        <end position="1890"/>
    </location>
</feature>
<accession>A0A6I9Y082</accession>
<feature type="domain" description="Fibronectin type-III" evidence="3">
    <location>
        <begin position="2091"/>
        <end position="2180"/>
    </location>
</feature>
<reference evidence="5" key="1">
    <citation type="submission" date="2025-08" db="UniProtKB">
        <authorList>
            <consortium name="RefSeq"/>
        </authorList>
    </citation>
    <scope>IDENTIFICATION</scope>
    <source>
        <tissue evidence="5">Skeletal muscle</tissue>
    </source>
</reference>
<sequence length="2931" mass="328235">MTSLLPFAFAIQEINKDRQLLQNLTLGYNIHDNYLNTLGTSYTLLDILSTGEASVPNYSCGRKDNVIALLDRAASDISIQMSTLGGIYKVPQFHPFLEKNEFCNLSWRKLYLDHNGDVAADLNVISLVVHGKENLIKEHLGSFARQSLTINQDALSQIKLLNMVKAHTTEDVPKGNIELFVINRGAKEVKVKWFPLNEPNGQITYAVLFTGIFYADKANGNYSILNCTQILHTGKEANVWVSIGGLIPFSNYTVEVNASNSQGYVISDPVEIALTAGAPDGMLPPRLSSASPTSLQVFWSTPVRNNAPGSPRYRLQIRLKNCPENNTELFSKPTIYLHHILKNLQPHTSYELRVIACNEYGDTFSNWTLMDTEEDKPGPIDPPLILEVKSRETTISWQPPSRPNGIVTHYNIYQNNQLHATIPGARSKYITSFLQPYTVYRFQVEGCTSKGCSLSSESLPIQTLPDAPEDIPAPELYSDTPTSVLVSWQSPLHPNGPVENFTIERRVKGTEHVSTVASFPSNCSKSYLDQSAGLSPWKEYEYRILASTFQGGINSSSWVEVTTRPSRPENIQAPKVQALDPYTAQVSWESPSILNGEILSYEIHMPNPRITINNNLTTSMSHVVTNLIPFTNYSVTIEACTGGGDYIGGCTKSLPTYMVTLPTFPQNISSVTVTPINESVITVYWQPPSKPNGHHIRYELLRRKIQQPLPSNPPEDLNLWDNIYSGTQWFYEDKGLSRNTTYAYKLKVHNEVGYTSSEEVVVTTLAGFSEKSTNVAAKPLNHTAIEVKWTTPTLQDVEGSIEYYLLSWNDTGQINSKKIPTSENSAVIDELYPNTHYQILLQVFSGLHSITSEPVQVITPDVEPEGLFPPEIVIINSTAVRVILASPSNSNGVVTEYSIYVNNRYETRMKVPGSFILGDLSPFTLYDIQVESCRRNVCVRSNGTQIRTAEDVPKDLLPPWIDVLGSRSLQINWTSPGQPNGIVLGYELLRKAQHTCPESKQLSKHQSEGTCLLLECNIHENIHGRRCSNPQFKICCNGNQYNTPNFQCCEDKYLSFLLNVSSACCGGQRYTVEPEYHYCGNYSTRIFTETFIHRRIEKLIQEGVIVQSYCYLNEKLNWVSVVIENSYCWRIPLSGNQIRCGVFCGRHEYVNMSSIVCCSTFSGETKAHIKKNNSVPLKCCVIELIPESEECCNGLGYNPLKYVCADSISTRMMMKIKEESKCIPLCPRSTEEVTYCGQCNFDDHTCLCAWIKSSCSYTKNRENKSVCPSFEEKIYTGGPTQYSFKDKNLEPHITYEYRLAVWNKHGKGFSEMNSATTEQDVPEGIHPPHWTKVDNREDVIFLTWKEPCQPNGIIIYYIILRNGVEHFRGKELNFMDTSDIQPYQEYSYLLRACTVAGCSDSSTVIAVTVQGIPENVLPPTIIPLNATTLHLSWAAPKKPNGLIKEYLIHQIGRGLICTGPADQVQLTLTELQPYENYNFTLTACTFAGCTTSQTTAGRTLQAAPQGVWSQPRHITVSSKIVELYWDEPEKTNGIVIQYRLFCDGEEIFKGGGENLNFTHSTMQPNNRYVYQLEASTWGGSNISEKYIVQTPATTPEEIHIPYNITVINADSIFVAWDIPGLFKSNVPLEYNILLDAGSTSSLVKPVGQSNFTVLDGLDPCTQYEIRIQACQNDDCGVGEQVYATTAEAFPEDLSPPVISAIGPTYIDVKWIPPKKPNGIIRNYFIYRRPVGTQEERLVFIWSEGTLEFIDATDALLPFTEYEYRVKAQNSKGSVNSSWSPTQTLEAPPTGLKAPSAQAISAHSLFLNWTSPTSPNGAISQYHIVYQERQNDPTINTQDVTALTVSGEMYQTYLFGLKPYTTYYIHIVAVNNAGQVASPWTSVRTLEASPSGLSNFTVDKKENGRALLLRWPEPSKPNGNIKIYNIFNDGNLEYSGLSRQFLFRRLEPFTEYTLLLEACTAAGCTRSSPQQIWTDAAPPASQMAPVIHSVNATSIELSWSEPINSNGKIMRYEVIHRHTKENASEENSTTEEEDIVFTEYNTGSNAFVYHAQHLQPWTTYEYKIRAWNSAGYTDSPWSAAKTSQAAPEGMAAPMLTFIPQNPSKMWISWSLPEKSNGVLLSYKLQRNDVPYPFSFDASTFNYTDEDLLPYTEYNYVITACTLEGCCSSDHSRIRTLEAPPAIVSPPTLEGIHSTQINVSWSPPQIQNGEIVKYILKLNGEEQYVGKSLFKTVVNLQPYAKYDITLVACTNGGCTASASQSAWTMEASPLNLDPPKLLVTDSESLEITWKAPNNPNGKIQIYELRRNGLLVYSGLDTHYKDFMLTPGMEYIYTVTANNSQGSVTSQIAKIRTDPSAPSGMSPPLLHPWTSQTILVIWDPPAKINGNLINYTIILREPIKSQKKVIYLDSFHDSFGRRSYNLTELKPYQRYEVQVQACGLLGCTHSEWSSAQTLEAPPEIQPAPFIDVQSSPDGFQTVLSIVWTGPKHPNGDILHYELYRRQSVPNQHNVSLVYNGSSTSFKDDTLLPFTEYEYQVWSVNSAGRTASNWTKCKTGPAPPQGLPAPLFETVASTSAVVNIRPPLKPNGIITLYRFFSNSTKGKEKVLSEGTTAQQTIHGLKPFTTYSIGVEACTCFNCCSQGPMAQVTTQPAPPTQQPFPHIENLTSRNASFLWEAPQEPNGIVRRYELHMYTSCLPWLLPIERVCKPGPIEVRYSGKNRHSSVSDLQPYTTYKLRVVSYNSVGSTTSEWITFTTEKEVPLYKSPFIIIGNLSTIFLDWSHTFLLNGLLKEYVLMEGGQCIYSGFDTRLYLPRTSDKIYLFQVTCITDEGSAITPVIKYNAATGFGPVLTTPGENNKGNTKQAMFYTELWFVILMAILALILLAIFLSLILQRKINKQLYSRERPPLVSVQKRMSPMNVYSQGETHMVWCSAYVL</sequence>
<evidence type="ECO:0000256" key="1">
    <source>
        <dbReference type="SAM" id="MobiDB-lite"/>
    </source>
</evidence>
<dbReference type="InterPro" id="IPR050713">
    <property type="entry name" value="RTP_Phos/Ushers"/>
</dbReference>
<dbReference type="PANTHER" id="PTHR46957:SF7">
    <property type="entry name" value="USHERIN"/>
    <property type="match status" value="1"/>
</dbReference>
<evidence type="ECO:0000256" key="2">
    <source>
        <dbReference type="SAM" id="Phobius"/>
    </source>
</evidence>